<name>A0A084B5G1_STACB</name>
<dbReference type="PANTHER" id="PTHR22604">
    <property type="entry name" value="OXIDOREDUCTASES"/>
    <property type="match status" value="1"/>
</dbReference>
<dbReference type="Pfam" id="PF22725">
    <property type="entry name" value="GFO_IDH_MocA_C3"/>
    <property type="match status" value="1"/>
</dbReference>
<dbReference type="InterPro" id="IPR036291">
    <property type="entry name" value="NAD(P)-bd_dom_sf"/>
</dbReference>
<feature type="domain" description="GFO/IDH/MocA-like oxidoreductase" evidence="7">
    <location>
        <begin position="147"/>
        <end position="284"/>
    </location>
</feature>
<evidence type="ECO:0000313" key="9">
    <source>
        <dbReference type="Proteomes" id="UP000028045"/>
    </source>
</evidence>
<feature type="domain" description="Gfo/Idh/MocA-like oxidoreductase N-terminal" evidence="6">
    <location>
        <begin position="14"/>
        <end position="134"/>
    </location>
</feature>
<evidence type="ECO:0000256" key="1">
    <source>
        <dbReference type="ARBA" id="ARBA00010928"/>
    </source>
</evidence>
<dbReference type="GO" id="GO:0047837">
    <property type="term" value="F:D-xylose 1-dehydrogenase (NADP+) activity"/>
    <property type="evidence" value="ECO:0007669"/>
    <property type="project" value="UniProtKB-EC"/>
</dbReference>
<comment type="catalytic activity">
    <reaction evidence="5">
        <text>D-xylose + NADP(+) = D-xylono-1,5-lactone + NADPH + H(+)</text>
        <dbReference type="Rhea" id="RHEA:22000"/>
        <dbReference type="ChEBI" id="CHEBI:15378"/>
        <dbReference type="ChEBI" id="CHEBI:15867"/>
        <dbReference type="ChEBI" id="CHEBI:53455"/>
        <dbReference type="ChEBI" id="CHEBI:57783"/>
        <dbReference type="ChEBI" id="CHEBI:58349"/>
        <dbReference type="EC" id="1.1.1.179"/>
    </reaction>
</comment>
<organism evidence="8 9">
    <name type="scientific">Stachybotrys chartarum (strain CBS 109288 / IBT 7711)</name>
    <name type="common">Toxic black mold</name>
    <name type="synonym">Stilbospora chartarum</name>
    <dbReference type="NCBI Taxonomy" id="1280523"/>
    <lineage>
        <taxon>Eukaryota</taxon>
        <taxon>Fungi</taxon>
        <taxon>Dikarya</taxon>
        <taxon>Ascomycota</taxon>
        <taxon>Pezizomycotina</taxon>
        <taxon>Sordariomycetes</taxon>
        <taxon>Hypocreomycetidae</taxon>
        <taxon>Hypocreales</taxon>
        <taxon>Stachybotryaceae</taxon>
        <taxon>Stachybotrys</taxon>
    </lineage>
</organism>
<evidence type="ECO:0000256" key="5">
    <source>
        <dbReference type="ARBA" id="ARBA00049233"/>
    </source>
</evidence>
<keyword evidence="2" id="KW-0560">Oxidoreductase</keyword>
<dbReference type="SUPFAM" id="SSF55347">
    <property type="entry name" value="Glyceraldehyde-3-phosphate dehydrogenase-like, C-terminal domain"/>
    <property type="match status" value="1"/>
</dbReference>
<gene>
    <name evidence="8" type="ORF">S7711_09509</name>
</gene>
<evidence type="ECO:0000256" key="4">
    <source>
        <dbReference type="ARBA" id="ARBA00042988"/>
    </source>
</evidence>
<accession>A0A084B5G1</accession>
<evidence type="ECO:0000313" key="8">
    <source>
        <dbReference type="EMBL" id="KEY72790.1"/>
    </source>
</evidence>
<proteinExistence type="inferred from homology"/>
<dbReference type="HOGENOM" id="CLU_023194_7_2_1"/>
<dbReference type="AlphaFoldDB" id="A0A084B5G1"/>
<dbReference type="InterPro" id="IPR000683">
    <property type="entry name" value="Gfo/Idh/MocA-like_OxRdtase_N"/>
</dbReference>
<evidence type="ECO:0000256" key="2">
    <source>
        <dbReference type="ARBA" id="ARBA00023002"/>
    </source>
</evidence>
<dbReference type="SUPFAM" id="SSF51735">
    <property type="entry name" value="NAD(P)-binding Rossmann-fold domains"/>
    <property type="match status" value="1"/>
</dbReference>
<dbReference type="InterPro" id="IPR055170">
    <property type="entry name" value="GFO_IDH_MocA-like_dom"/>
</dbReference>
<evidence type="ECO:0000256" key="3">
    <source>
        <dbReference type="ARBA" id="ARBA00038984"/>
    </source>
</evidence>
<protein>
    <recommendedName>
        <fullName evidence="3">D-xylose 1-dehydrogenase (NADP(+), D-xylono-1,5-lactone-forming)</fullName>
        <ecNumber evidence="3">1.1.1.179</ecNumber>
    </recommendedName>
    <alternativeName>
        <fullName evidence="4">D-xylose-NADP dehydrogenase</fullName>
    </alternativeName>
</protein>
<evidence type="ECO:0000259" key="7">
    <source>
        <dbReference type="Pfam" id="PF22725"/>
    </source>
</evidence>
<dbReference type="InterPro" id="IPR050984">
    <property type="entry name" value="Gfo/Idh/MocA_domain"/>
</dbReference>
<dbReference type="OrthoDB" id="2129491at2759"/>
<dbReference type="Proteomes" id="UP000028045">
    <property type="component" value="Unassembled WGS sequence"/>
</dbReference>
<dbReference type="PANTHER" id="PTHR22604:SF115">
    <property type="entry name" value="DIHYDRODIOL DEHYDROGENASE, PUTATIVE (AFU_ORTHOLOGUE AFUA_1G07520)-RELATED"/>
    <property type="match status" value="1"/>
</dbReference>
<dbReference type="Pfam" id="PF01408">
    <property type="entry name" value="GFO_IDH_MocA"/>
    <property type="match status" value="1"/>
</dbReference>
<keyword evidence="9" id="KW-1185">Reference proteome</keyword>
<sequence length="388" mass="42597">MATHTTKWGIMATGGIAETFSKDLLTNPAIRGVGDVRHEIVAVGASRSSDKAADFIKRINGPSTAKCYGSYAELVGDSNIDIIYVATPHSHHFQNVMLALEAGRNVLCEKSFTVTAAQTRKLAETARAKGLFLMEAVWTRYFPSSIEIRELISSGAIGTVHRTIADFSFNMHNGSDKLSVDDSHRLLNRDLAGGALLDIGVYSLTWVFQTLYHLWPETEKEEPTVISAINQYGTGVDETTTVICQFPKHKAQGIALTSFRVATDPETSGDGSPCVRIQGSAGEIQVFRDTALPKQYRVIRKGQETQIIDIEYPKDPERGNWGQGMYWEADECARCLRDGKLESESMPLNESIAILNVMDTALKQGNVEFPELISSDVFSADSPLNTGR</sequence>
<dbReference type="EC" id="1.1.1.179" evidence="3"/>
<reference evidence="8 9" key="1">
    <citation type="journal article" date="2014" name="BMC Genomics">
        <title>Comparative genome sequencing reveals chemotype-specific gene clusters in the toxigenic black mold Stachybotrys.</title>
        <authorList>
            <person name="Semeiks J."/>
            <person name="Borek D."/>
            <person name="Otwinowski Z."/>
            <person name="Grishin N.V."/>
        </authorList>
    </citation>
    <scope>NUCLEOTIDE SEQUENCE [LARGE SCALE GENOMIC DNA]</scope>
    <source>
        <strain evidence="9">CBS 109288 / IBT 7711</strain>
    </source>
</reference>
<dbReference type="EMBL" id="KL648014">
    <property type="protein sequence ID" value="KEY72790.1"/>
    <property type="molecule type" value="Genomic_DNA"/>
</dbReference>
<evidence type="ECO:0000259" key="6">
    <source>
        <dbReference type="Pfam" id="PF01408"/>
    </source>
</evidence>
<dbReference type="Gene3D" id="3.30.360.10">
    <property type="entry name" value="Dihydrodipicolinate Reductase, domain 2"/>
    <property type="match status" value="1"/>
</dbReference>
<dbReference type="GO" id="GO:0000166">
    <property type="term" value="F:nucleotide binding"/>
    <property type="evidence" value="ECO:0007669"/>
    <property type="project" value="InterPro"/>
</dbReference>
<dbReference type="Gene3D" id="3.40.50.720">
    <property type="entry name" value="NAD(P)-binding Rossmann-like Domain"/>
    <property type="match status" value="1"/>
</dbReference>
<comment type="similarity">
    <text evidence="1">Belongs to the Gfo/Idh/MocA family.</text>
</comment>